<protein>
    <recommendedName>
        <fullName evidence="3">Bacterial Ig-like domain-containing protein</fullName>
    </recommendedName>
</protein>
<evidence type="ECO:0000313" key="5">
    <source>
        <dbReference type="Proteomes" id="UP000540989"/>
    </source>
</evidence>
<dbReference type="Gene3D" id="2.60.40.10">
    <property type="entry name" value="Immunoglobulins"/>
    <property type="match status" value="1"/>
</dbReference>
<keyword evidence="2" id="KW-1133">Transmembrane helix</keyword>
<evidence type="ECO:0000256" key="2">
    <source>
        <dbReference type="SAM" id="Phobius"/>
    </source>
</evidence>
<dbReference type="PANTHER" id="PTHR44103:SF1">
    <property type="entry name" value="PROPROTEIN CONVERTASE P"/>
    <property type="match status" value="1"/>
</dbReference>
<keyword evidence="2" id="KW-0812">Transmembrane</keyword>
<dbReference type="InterPro" id="IPR028994">
    <property type="entry name" value="Integrin_alpha_N"/>
</dbReference>
<sequence>MFFPGNGDGTFKQSSTLTVPNLFSPASIASADFNGDGKLDLLVGSSDVAFLVAGNGDGTFQLNAPSALPLPDQTNFSQGISPLVAAADMNGDGKIDAIAADDGSDTLSVLLNDGTGKFSQSITAALDDGSGAIQVGDLNGDGLPDVVLVNYKTQKISFFLSAIVKTTPTVSIQSSAAQALVGSSVTITVQVKPSASNTPTGTVTLTSGTTSYGQQTLNTSGQVSFTLPSLAVGQYPLFASYAGDTYNNSATNTSAFVQDSTDFQFSLSSSTQTVATGAAATYNSTVTPTAGFVGPVNFSCVGLPAGYTCSAQTVTVTGQGVNSPVIVSPPLTASGSAKRLPFQSGATTSFLALGGICFYLRRRRISQLLLCIVALAACSAAIGCGGGNSGSKPSGYKGTSNFTITASTTQGGITVAHQVSATLTVQ</sequence>
<keyword evidence="1" id="KW-0732">Signal</keyword>
<accession>A0A7W7ZKH7</accession>
<keyword evidence="2" id="KW-0472">Membrane</keyword>
<dbReference type="EMBL" id="JACHIP010000058">
    <property type="protein sequence ID" value="MBB5061605.1"/>
    <property type="molecule type" value="Genomic_DNA"/>
</dbReference>
<feature type="transmembrane region" description="Helical" evidence="2">
    <location>
        <begin position="367"/>
        <end position="388"/>
    </location>
</feature>
<dbReference type="PANTHER" id="PTHR44103">
    <property type="entry name" value="PROPROTEIN CONVERTASE P"/>
    <property type="match status" value="1"/>
</dbReference>
<dbReference type="AlphaFoldDB" id="A0A7W7ZKH7"/>
<gene>
    <name evidence="4" type="ORF">HDF16_006341</name>
</gene>
<evidence type="ECO:0000259" key="3">
    <source>
        <dbReference type="Pfam" id="PF16640"/>
    </source>
</evidence>
<evidence type="ECO:0000256" key="1">
    <source>
        <dbReference type="ARBA" id="ARBA00022729"/>
    </source>
</evidence>
<reference evidence="4 5" key="1">
    <citation type="submission" date="2020-08" db="EMBL/GenBank/DDBJ databases">
        <title>Genomic Encyclopedia of Type Strains, Phase IV (KMG-V): Genome sequencing to study the core and pangenomes of soil and plant-associated prokaryotes.</title>
        <authorList>
            <person name="Whitman W."/>
        </authorList>
    </citation>
    <scope>NUCLEOTIDE SEQUENCE [LARGE SCALE GENOMIC DNA]</scope>
    <source>
        <strain evidence="4 5">M8UP14</strain>
    </source>
</reference>
<dbReference type="SUPFAM" id="SSF69318">
    <property type="entry name" value="Integrin alpha N-terminal domain"/>
    <property type="match status" value="1"/>
</dbReference>
<evidence type="ECO:0000313" key="4">
    <source>
        <dbReference type="EMBL" id="MBB5061605.1"/>
    </source>
</evidence>
<dbReference type="InterPro" id="IPR013517">
    <property type="entry name" value="FG-GAP"/>
</dbReference>
<proteinExistence type="predicted"/>
<comment type="caution">
    <text evidence="4">The sequence shown here is derived from an EMBL/GenBank/DDBJ whole genome shotgun (WGS) entry which is preliminary data.</text>
</comment>
<dbReference type="Pfam" id="PF13517">
    <property type="entry name" value="FG-GAP_3"/>
    <property type="match status" value="2"/>
</dbReference>
<keyword evidence="5" id="KW-1185">Reference proteome</keyword>
<dbReference type="Pfam" id="PF16640">
    <property type="entry name" value="Big_3_5"/>
    <property type="match status" value="1"/>
</dbReference>
<feature type="domain" description="Bacterial Ig-like" evidence="3">
    <location>
        <begin position="174"/>
        <end position="254"/>
    </location>
</feature>
<dbReference type="Proteomes" id="UP000540989">
    <property type="component" value="Unassembled WGS sequence"/>
</dbReference>
<organism evidence="4 5">
    <name type="scientific">Granulicella aggregans</name>
    <dbReference type="NCBI Taxonomy" id="474949"/>
    <lineage>
        <taxon>Bacteria</taxon>
        <taxon>Pseudomonadati</taxon>
        <taxon>Acidobacteriota</taxon>
        <taxon>Terriglobia</taxon>
        <taxon>Terriglobales</taxon>
        <taxon>Acidobacteriaceae</taxon>
        <taxon>Granulicella</taxon>
    </lineage>
</organism>
<name>A0A7W7ZKH7_9BACT</name>
<dbReference type="InterPro" id="IPR032109">
    <property type="entry name" value="Big_3_5"/>
</dbReference>
<feature type="transmembrane region" description="Helical" evidence="2">
    <location>
        <begin position="340"/>
        <end position="360"/>
    </location>
</feature>
<dbReference type="InterPro" id="IPR013783">
    <property type="entry name" value="Ig-like_fold"/>
</dbReference>
<dbReference type="Gene3D" id="2.130.10.130">
    <property type="entry name" value="Integrin alpha, N-terminal"/>
    <property type="match status" value="1"/>
</dbReference>